<dbReference type="EMBL" id="LO017727">
    <property type="protein sequence ID" value="CRH07956.1"/>
    <property type="molecule type" value="Genomic_DNA"/>
</dbReference>
<dbReference type="AlphaFoldDB" id="A0A1S7LQB3"/>
<proteinExistence type="predicted"/>
<gene>
    <name evidence="1" type="ORF">MAGMO_3828</name>
</gene>
<organism evidence="1">
    <name type="scientific">Magnetococcus massalia (strain MO-1)</name>
    <dbReference type="NCBI Taxonomy" id="451514"/>
    <lineage>
        <taxon>Bacteria</taxon>
        <taxon>Pseudomonadati</taxon>
        <taxon>Pseudomonadota</taxon>
        <taxon>Magnetococcia</taxon>
        <taxon>Magnetococcales</taxon>
        <taxon>Magnetococcaceae</taxon>
        <taxon>Magnetococcus</taxon>
    </lineage>
</organism>
<reference evidence="1" key="1">
    <citation type="submission" date="2015-04" db="EMBL/GenBank/DDBJ databases">
        <authorList>
            <person name="Syromyatnikov M.Y."/>
            <person name="Popov V.N."/>
        </authorList>
    </citation>
    <scope>NUCLEOTIDE SEQUENCE</scope>
    <source>
        <strain evidence="1">MO-1</strain>
    </source>
</reference>
<name>A0A1S7LQB3_MAGMO</name>
<protein>
    <submittedName>
        <fullName evidence="1">Uncharacterized protein</fullName>
    </submittedName>
</protein>
<evidence type="ECO:0000313" key="1">
    <source>
        <dbReference type="EMBL" id="CRH07956.1"/>
    </source>
</evidence>
<sequence>MLDLVEEDVIALYKAHGTSEQFHSEFKTDLDLE</sequence>
<accession>A0A1S7LQB3</accession>